<feature type="binding site" evidence="12 17">
    <location>
        <position position="362"/>
    </location>
    <ligand>
        <name>Zn(2+)</name>
        <dbReference type="ChEBI" id="CHEBI:29105"/>
    </ligand>
</feature>
<dbReference type="AlphaFoldDB" id="A0A1T4JLL4"/>
<reference evidence="21" key="1">
    <citation type="submission" date="2017-02" db="EMBL/GenBank/DDBJ databases">
        <authorList>
            <person name="Varghese N."/>
            <person name="Submissions S."/>
        </authorList>
    </citation>
    <scope>NUCLEOTIDE SEQUENCE [LARGE SCALE GENOMIC DNA]</scope>
    <source>
        <strain evidence="21">ATCC BAA-73</strain>
    </source>
</reference>
<feature type="binding site" evidence="12 16">
    <location>
        <position position="260"/>
    </location>
    <ligand>
        <name>substrate</name>
    </ligand>
</feature>
<feature type="active site" description="Proton acceptor" evidence="12 14">
    <location>
        <position position="329"/>
    </location>
</feature>
<proteinExistence type="inferred from homology"/>
<evidence type="ECO:0000256" key="4">
    <source>
        <dbReference type="ARBA" id="ARBA00012965"/>
    </source>
</evidence>
<dbReference type="GO" id="GO:0008270">
    <property type="term" value="F:zinc ion binding"/>
    <property type="evidence" value="ECO:0007669"/>
    <property type="project" value="UniProtKB-UniRule"/>
</dbReference>
<feature type="binding site" evidence="12 17">
    <location>
        <position position="260"/>
    </location>
    <ligand>
        <name>Zn(2+)</name>
        <dbReference type="ChEBI" id="CHEBI:29105"/>
    </ligand>
</feature>
<dbReference type="HAMAP" id="MF_01024">
    <property type="entry name" value="HisD"/>
    <property type="match status" value="1"/>
</dbReference>
<dbReference type="FunFam" id="3.40.50.1980:FF:000001">
    <property type="entry name" value="Histidinol dehydrogenase"/>
    <property type="match status" value="1"/>
</dbReference>
<comment type="similarity">
    <text evidence="3 12 13 18">Belongs to the histidinol dehydrogenase family.</text>
</comment>
<dbReference type="PANTHER" id="PTHR21256:SF2">
    <property type="entry name" value="HISTIDINE BIOSYNTHESIS TRIFUNCTIONAL PROTEIN"/>
    <property type="match status" value="1"/>
</dbReference>
<comment type="pathway">
    <text evidence="2 12">Amino-acid biosynthesis; L-histidine biosynthesis; L-histidine from 5-phospho-alpha-D-ribose 1-diphosphate: step 9/9.</text>
</comment>
<dbReference type="InterPro" id="IPR012131">
    <property type="entry name" value="Hstdl_DH"/>
</dbReference>
<dbReference type="PRINTS" id="PR00083">
    <property type="entry name" value="HOLDHDRGNASE"/>
</dbReference>
<comment type="catalytic activity">
    <reaction evidence="11 12">
        <text>L-histidinol + 2 NAD(+) + H2O = L-histidine + 2 NADH + 3 H(+)</text>
        <dbReference type="Rhea" id="RHEA:20641"/>
        <dbReference type="ChEBI" id="CHEBI:15377"/>
        <dbReference type="ChEBI" id="CHEBI:15378"/>
        <dbReference type="ChEBI" id="CHEBI:57540"/>
        <dbReference type="ChEBI" id="CHEBI:57595"/>
        <dbReference type="ChEBI" id="CHEBI:57699"/>
        <dbReference type="ChEBI" id="CHEBI:57945"/>
        <dbReference type="EC" id="1.1.1.23"/>
    </reaction>
</comment>
<evidence type="ECO:0000256" key="16">
    <source>
        <dbReference type="PIRSR" id="PIRSR000099-3"/>
    </source>
</evidence>
<dbReference type="PROSITE" id="PS00611">
    <property type="entry name" value="HISOL_DEHYDROGENASE"/>
    <property type="match status" value="1"/>
</dbReference>
<feature type="binding site" evidence="12 15">
    <location>
        <position position="130"/>
    </location>
    <ligand>
        <name>NAD(+)</name>
        <dbReference type="ChEBI" id="CHEBI:57540"/>
    </ligand>
</feature>
<evidence type="ECO:0000256" key="2">
    <source>
        <dbReference type="ARBA" id="ARBA00004940"/>
    </source>
</evidence>
<name>A0A1T4JLL4_9FIRM</name>
<feature type="binding site" evidence="12 16">
    <location>
        <position position="238"/>
    </location>
    <ligand>
        <name>substrate</name>
    </ligand>
</feature>
<dbReference type="Gene3D" id="1.20.5.1300">
    <property type="match status" value="1"/>
</dbReference>
<dbReference type="CDD" id="cd06572">
    <property type="entry name" value="Histidinol_dh"/>
    <property type="match status" value="1"/>
</dbReference>
<evidence type="ECO:0000256" key="19">
    <source>
        <dbReference type="SAM" id="Coils"/>
    </source>
</evidence>
<dbReference type="OrthoDB" id="9805269at2"/>
<evidence type="ECO:0000256" key="18">
    <source>
        <dbReference type="RuleBase" id="RU004175"/>
    </source>
</evidence>
<evidence type="ECO:0000256" key="7">
    <source>
        <dbReference type="ARBA" id="ARBA00022833"/>
    </source>
</evidence>
<dbReference type="STRING" id="142842.SAMN02745118_00160"/>
<dbReference type="InterPro" id="IPR022695">
    <property type="entry name" value="Histidinol_DH_monofunct"/>
</dbReference>
<feature type="binding site" evidence="12 17">
    <location>
        <position position="421"/>
    </location>
    <ligand>
        <name>Zn(2+)</name>
        <dbReference type="ChEBI" id="CHEBI:29105"/>
    </ligand>
</feature>
<keyword evidence="9 12" id="KW-0520">NAD</keyword>
<dbReference type="PANTHER" id="PTHR21256">
    <property type="entry name" value="HISTIDINOL DEHYDROGENASE HDH"/>
    <property type="match status" value="1"/>
</dbReference>
<evidence type="ECO:0000256" key="11">
    <source>
        <dbReference type="ARBA" id="ARBA00049489"/>
    </source>
</evidence>
<dbReference type="Gene3D" id="3.40.50.1980">
    <property type="entry name" value="Nitrogenase molybdenum iron protein domain"/>
    <property type="match status" value="2"/>
</dbReference>
<feature type="binding site" evidence="12 15">
    <location>
        <position position="192"/>
    </location>
    <ligand>
        <name>NAD(+)</name>
        <dbReference type="ChEBI" id="CHEBI:57540"/>
    </ligand>
</feature>
<dbReference type="FunFam" id="3.40.50.1980:FF:000026">
    <property type="entry name" value="Histidinol dehydrogenase"/>
    <property type="match status" value="1"/>
</dbReference>
<keyword evidence="6 12" id="KW-0479">Metal-binding</keyword>
<evidence type="ECO:0000256" key="9">
    <source>
        <dbReference type="ARBA" id="ARBA00023027"/>
    </source>
</evidence>
<gene>
    <name evidence="12" type="primary">hisD</name>
    <name evidence="20" type="ORF">SAMN02745118_00160</name>
</gene>
<dbReference type="SUPFAM" id="SSF53720">
    <property type="entry name" value="ALDH-like"/>
    <property type="match status" value="1"/>
</dbReference>
<evidence type="ECO:0000256" key="6">
    <source>
        <dbReference type="ARBA" id="ARBA00022723"/>
    </source>
</evidence>
<keyword evidence="21" id="KW-1185">Reference proteome</keyword>
<dbReference type="UniPathway" id="UPA00031">
    <property type="reaction ID" value="UER00014"/>
</dbReference>
<dbReference type="FunFam" id="1.20.5.1300:FF:000002">
    <property type="entry name" value="Histidinol dehydrogenase, chloroplastic"/>
    <property type="match status" value="1"/>
</dbReference>
<dbReference type="RefSeq" id="WP_078808693.1">
    <property type="nucleotide sequence ID" value="NZ_FUWM01000003.1"/>
</dbReference>
<evidence type="ECO:0000256" key="14">
    <source>
        <dbReference type="PIRSR" id="PIRSR000099-1"/>
    </source>
</evidence>
<keyword evidence="8 12" id="KW-0560">Oxidoreductase</keyword>
<evidence type="ECO:0000313" key="20">
    <source>
        <dbReference type="EMBL" id="SJZ31065.1"/>
    </source>
</evidence>
<comment type="cofactor">
    <cofactor evidence="12 17">
        <name>Zn(2+)</name>
        <dbReference type="ChEBI" id="CHEBI:29105"/>
    </cofactor>
    <text evidence="12 17">Binds 1 zinc ion per subunit.</text>
</comment>
<evidence type="ECO:0000256" key="12">
    <source>
        <dbReference type="HAMAP-Rule" id="MF_01024"/>
    </source>
</evidence>
<organism evidence="20 21">
    <name type="scientific">Selenihalanaerobacter shriftii</name>
    <dbReference type="NCBI Taxonomy" id="142842"/>
    <lineage>
        <taxon>Bacteria</taxon>
        <taxon>Bacillati</taxon>
        <taxon>Bacillota</taxon>
        <taxon>Clostridia</taxon>
        <taxon>Halanaerobiales</taxon>
        <taxon>Halobacteroidaceae</taxon>
        <taxon>Selenihalanaerobacter</taxon>
    </lineage>
</organism>
<feature type="coiled-coil region" evidence="19">
    <location>
        <begin position="276"/>
        <end position="303"/>
    </location>
</feature>
<keyword evidence="10 12" id="KW-0368">Histidine biosynthesis</keyword>
<keyword evidence="5 12" id="KW-0028">Amino-acid biosynthesis</keyword>
<evidence type="ECO:0000256" key="15">
    <source>
        <dbReference type="PIRSR" id="PIRSR000099-2"/>
    </source>
</evidence>
<evidence type="ECO:0000256" key="8">
    <source>
        <dbReference type="ARBA" id="ARBA00023002"/>
    </source>
</evidence>
<feature type="binding site" evidence="12 16">
    <location>
        <position position="329"/>
    </location>
    <ligand>
        <name>substrate</name>
    </ligand>
</feature>
<evidence type="ECO:0000256" key="1">
    <source>
        <dbReference type="ARBA" id="ARBA00003850"/>
    </source>
</evidence>
<feature type="binding site" evidence="12 16">
    <location>
        <position position="421"/>
    </location>
    <ligand>
        <name>substrate</name>
    </ligand>
</feature>
<dbReference type="GO" id="GO:0005829">
    <property type="term" value="C:cytosol"/>
    <property type="evidence" value="ECO:0007669"/>
    <property type="project" value="TreeGrafter"/>
</dbReference>
<dbReference type="GO" id="GO:0000105">
    <property type="term" value="P:L-histidine biosynthetic process"/>
    <property type="evidence" value="ECO:0007669"/>
    <property type="project" value="UniProtKB-UniRule"/>
</dbReference>
<dbReference type="InterPro" id="IPR001692">
    <property type="entry name" value="Histidinol_DH_CS"/>
</dbReference>
<feature type="binding site" evidence="12 16">
    <location>
        <position position="416"/>
    </location>
    <ligand>
        <name>substrate</name>
    </ligand>
</feature>
<keyword evidence="7 12" id="KW-0862">Zinc</keyword>
<evidence type="ECO:0000256" key="5">
    <source>
        <dbReference type="ARBA" id="ARBA00022605"/>
    </source>
</evidence>
<dbReference type="NCBIfam" id="TIGR00069">
    <property type="entry name" value="hisD"/>
    <property type="match status" value="1"/>
</dbReference>
<comment type="function">
    <text evidence="1 12">Catalyzes the sequential NAD-dependent oxidations of L-histidinol to L-histidinaldehyde and then to L-histidine.</text>
</comment>
<dbReference type="EMBL" id="FUWM01000003">
    <property type="protein sequence ID" value="SJZ31065.1"/>
    <property type="molecule type" value="Genomic_DNA"/>
</dbReference>
<dbReference type="InterPro" id="IPR016161">
    <property type="entry name" value="Ald_DH/histidinol_DH"/>
</dbReference>
<feature type="binding site" evidence="12 15">
    <location>
        <position position="215"/>
    </location>
    <ligand>
        <name>NAD(+)</name>
        <dbReference type="ChEBI" id="CHEBI:57540"/>
    </ligand>
</feature>
<feature type="active site" description="Proton acceptor" evidence="12 14">
    <location>
        <position position="328"/>
    </location>
</feature>
<sequence>MIKLINANEVGIEAELEKVLNRSSLDEPEKLNVVQEILDNIQINGDEAVLEYTAKFDEAKLNAEEQLVSQAEIEEAYLEVDDEFLSALETAIENIKDFHQRQMRESWMNVDDDGVVLGQVFRPLEKVGLYVPGGTAAYPSSVLMNGVPAKVAEVEEVVMVSPPSELGKMNPYTLVAADKVGVDKIYKVGGAQAIAALSFGTEVIPKVDKIVGPGNIYVTLAKKLAYGYVDIDMLAGPSEVLVLADETAIPRHVAADLLSQAEHDPMASAILVTDSKELATDVQEELEKQLKELSREEIAAQAIEDYGAIILTDSLDQSIEVTNRFAAEHLEVAVEKPFEVLGKIKNAGAIFLGHYSAEPLGDYIAGPNHVLPTGGSARFYSPLNIDDFVKKSSIISYSKAGLEKVKDKAIKLAEVEGLDAHANSVRVRFED</sequence>
<evidence type="ECO:0000256" key="17">
    <source>
        <dbReference type="PIRSR" id="PIRSR000099-4"/>
    </source>
</evidence>
<dbReference type="Proteomes" id="UP000190625">
    <property type="component" value="Unassembled WGS sequence"/>
</dbReference>
<evidence type="ECO:0000256" key="13">
    <source>
        <dbReference type="PIRNR" id="PIRNR000099"/>
    </source>
</evidence>
<dbReference type="EC" id="1.1.1.23" evidence="4 12"/>
<evidence type="ECO:0000313" key="21">
    <source>
        <dbReference type="Proteomes" id="UP000190625"/>
    </source>
</evidence>
<evidence type="ECO:0000256" key="10">
    <source>
        <dbReference type="ARBA" id="ARBA00023102"/>
    </source>
</evidence>
<dbReference type="Pfam" id="PF00815">
    <property type="entry name" value="Histidinol_dh"/>
    <property type="match status" value="1"/>
</dbReference>
<accession>A0A1T4JLL4</accession>
<dbReference type="GO" id="GO:0004399">
    <property type="term" value="F:histidinol dehydrogenase activity"/>
    <property type="evidence" value="ECO:0007669"/>
    <property type="project" value="UniProtKB-UniRule"/>
</dbReference>
<feature type="binding site" evidence="12 16">
    <location>
        <position position="362"/>
    </location>
    <ligand>
        <name>substrate</name>
    </ligand>
</feature>
<dbReference type="PIRSF" id="PIRSF000099">
    <property type="entry name" value="Histidinol_dh"/>
    <property type="match status" value="1"/>
</dbReference>
<keyword evidence="19" id="KW-0175">Coiled coil</keyword>
<dbReference type="GO" id="GO:0051287">
    <property type="term" value="F:NAD binding"/>
    <property type="evidence" value="ECO:0007669"/>
    <property type="project" value="InterPro"/>
</dbReference>
<feature type="binding site" evidence="12 17">
    <location>
        <position position="263"/>
    </location>
    <ligand>
        <name>Zn(2+)</name>
        <dbReference type="ChEBI" id="CHEBI:29105"/>
    </ligand>
</feature>
<evidence type="ECO:0000256" key="3">
    <source>
        <dbReference type="ARBA" id="ARBA00010178"/>
    </source>
</evidence>
<feature type="binding site" evidence="12 16">
    <location>
        <position position="263"/>
    </location>
    <ligand>
        <name>substrate</name>
    </ligand>
</feature>
<protein>
    <recommendedName>
        <fullName evidence="4 12">Histidinol dehydrogenase</fullName>
        <shortName evidence="12">HDH</shortName>
        <ecNumber evidence="4 12">1.1.1.23</ecNumber>
    </recommendedName>
</protein>